<gene>
    <name evidence="1" type="ORF">I543_5094</name>
</gene>
<dbReference type="Proteomes" id="UP000020103">
    <property type="component" value="Unassembled WGS sequence"/>
</dbReference>
<evidence type="ECO:0000313" key="2">
    <source>
        <dbReference type="Proteomes" id="UP000020103"/>
    </source>
</evidence>
<dbReference type="AlphaFoldDB" id="A0A829PWJ8"/>
<evidence type="ECO:0000313" key="1">
    <source>
        <dbReference type="EMBL" id="EUA44912.1"/>
    </source>
</evidence>
<accession>A0A829PWJ8</accession>
<organism evidence="1 2">
    <name type="scientific">Mycobacteroides abscessus 21</name>
    <dbReference type="NCBI Taxonomy" id="1299324"/>
    <lineage>
        <taxon>Bacteria</taxon>
        <taxon>Bacillati</taxon>
        <taxon>Actinomycetota</taxon>
        <taxon>Actinomycetes</taxon>
        <taxon>Mycobacteriales</taxon>
        <taxon>Mycobacteriaceae</taxon>
        <taxon>Mycobacteroides</taxon>
        <taxon>Mycobacteroides abscessus</taxon>
    </lineage>
</organism>
<proteinExistence type="predicted"/>
<reference evidence="1 2" key="1">
    <citation type="submission" date="2013-12" db="EMBL/GenBank/DDBJ databases">
        <authorList>
            <person name="Madinger N."/>
            <person name="Lenaerts A."/>
            <person name="Ordway D."/>
            <person name="DeGroote M.A."/>
            <person name="Parker T."/>
            <person name="Sizemore C."/>
            <person name="Tallon L.J."/>
            <person name="Sadzewicz L.K."/>
            <person name="Sengamalay N."/>
            <person name="Fraser C.M."/>
            <person name="Hine E."/>
            <person name="Shefchek K.A."/>
            <person name="Das S.P."/>
            <person name="Tettelin H."/>
        </authorList>
    </citation>
    <scope>NUCLEOTIDE SEQUENCE [LARGE SCALE GENOMIC DNA]</scope>
    <source>
        <strain evidence="1 2">21</strain>
    </source>
</reference>
<dbReference type="EMBL" id="JAOF01000001">
    <property type="protein sequence ID" value="EUA44912.1"/>
    <property type="molecule type" value="Genomic_DNA"/>
</dbReference>
<sequence>MDGQISKGSYGFGQYRGRPHDMRRVLSYDNLGGRAHPARLFRQG</sequence>
<name>A0A829PWJ8_9MYCO</name>
<comment type="caution">
    <text evidence="1">The sequence shown here is derived from an EMBL/GenBank/DDBJ whole genome shotgun (WGS) entry which is preliminary data.</text>
</comment>
<protein>
    <submittedName>
        <fullName evidence="1">Uncharacterized protein</fullName>
    </submittedName>
</protein>